<sequence length="43" mass="4422">MSDSPRRVRARGWAWACLGLFGDPDGADSGATGPDDDAPDDSG</sequence>
<name>A0ABT4Z7D7_HALEZ</name>
<dbReference type="EMBL" id="JAQLUK010000035">
    <property type="protein sequence ID" value="MDB2293877.1"/>
    <property type="molecule type" value="Genomic_DNA"/>
</dbReference>
<feature type="region of interest" description="Disordered" evidence="1">
    <location>
        <begin position="21"/>
        <end position="43"/>
    </location>
</feature>
<keyword evidence="3" id="KW-1185">Reference proteome</keyword>
<organism evidence="2 3">
    <name type="scientific">Halorubrum ezzemoulense</name>
    <name type="common">Halorubrum chaoviator</name>
    <dbReference type="NCBI Taxonomy" id="337243"/>
    <lineage>
        <taxon>Archaea</taxon>
        <taxon>Methanobacteriati</taxon>
        <taxon>Methanobacteriota</taxon>
        <taxon>Stenosarchaea group</taxon>
        <taxon>Halobacteria</taxon>
        <taxon>Halobacteriales</taxon>
        <taxon>Haloferacaceae</taxon>
        <taxon>Halorubrum</taxon>
    </lineage>
</organism>
<gene>
    <name evidence="2" type="ORF">PM085_16670</name>
</gene>
<reference evidence="2 3" key="1">
    <citation type="submission" date="2023-01" db="EMBL/GenBank/DDBJ databases">
        <title>Halorubrum ezzemoulense from Santa Pola, Spain.</title>
        <authorList>
            <person name="Feng Y."/>
            <person name="Louyakis A.S."/>
            <person name="Gogarten J.P."/>
        </authorList>
    </citation>
    <scope>NUCLEOTIDE SEQUENCE [LARGE SCALE GENOMIC DNA]</scope>
    <source>
        <strain evidence="2 3">AMM015</strain>
    </source>
</reference>
<dbReference type="GeneID" id="301360865"/>
<evidence type="ECO:0000313" key="3">
    <source>
        <dbReference type="Proteomes" id="UP001210528"/>
    </source>
</evidence>
<protein>
    <submittedName>
        <fullName evidence="2">Uncharacterized protein</fullName>
    </submittedName>
</protein>
<accession>A0ABT4Z7D7</accession>
<comment type="caution">
    <text evidence="2">The sequence shown here is derived from an EMBL/GenBank/DDBJ whole genome shotgun (WGS) entry which is preliminary data.</text>
</comment>
<proteinExistence type="predicted"/>
<evidence type="ECO:0000313" key="2">
    <source>
        <dbReference type="EMBL" id="MDB2293877.1"/>
    </source>
</evidence>
<dbReference type="Proteomes" id="UP001210528">
    <property type="component" value="Unassembled WGS sequence"/>
</dbReference>
<dbReference type="RefSeq" id="WP_255375963.1">
    <property type="nucleotide sequence ID" value="NZ_CP154831.1"/>
</dbReference>
<evidence type="ECO:0000256" key="1">
    <source>
        <dbReference type="SAM" id="MobiDB-lite"/>
    </source>
</evidence>
<feature type="compositionally biased region" description="Acidic residues" evidence="1">
    <location>
        <begin position="34"/>
        <end position="43"/>
    </location>
</feature>
<feature type="compositionally biased region" description="Low complexity" evidence="1">
    <location>
        <begin position="22"/>
        <end position="33"/>
    </location>
</feature>